<accession>A0A8X6R4V2</accession>
<sequence>MVPQLELLACCIGARLAYSMKEAMTLEDVSSFFWTDTMTVLYWIKNKENWGAFVNNRVKKINQLSTAEMWRHVPGNVIPRIFRQEAAL</sequence>
<dbReference type="PANTHER" id="PTHR47331">
    <property type="entry name" value="PHD-TYPE DOMAIN-CONTAINING PROTEIN"/>
    <property type="match status" value="1"/>
</dbReference>
<dbReference type="Proteomes" id="UP000887159">
    <property type="component" value="Unassembled WGS sequence"/>
</dbReference>
<evidence type="ECO:0000313" key="2">
    <source>
        <dbReference type="Proteomes" id="UP000887159"/>
    </source>
</evidence>
<dbReference type="PANTHER" id="PTHR47331:SF1">
    <property type="entry name" value="GAG-LIKE PROTEIN"/>
    <property type="match status" value="1"/>
</dbReference>
<dbReference type="EMBL" id="BMAU01021003">
    <property type="protein sequence ID" value="GFX86119.1"/>
    <property type="molecule type" value="Genomic_DNA"/>
</dbReference>
<name>A0A8X6R4V2_TRICX</name>
<protein>
    <submittedName>
        <fullName evidence="1">Uncharacterized protein</fullName>
    </submittedName>
</protein>
<dbReference type="AlphaFoldDB" id="A0A8X6R4V2"/>
<keyword evidence="2" id="KW-1185">Reference proteome</keyword>
<reference evidence="1" key="1">
    <citation type="submission" date="2020-08" db="EMBL/GenBank/DDBJ databases">
        <title>Multicomponent nature underlies the extraordinary mechanical properties of spider dragline silk.</title>
        <authorList>
            <person name="Kono N."/>
            <person name="Nakamura H."/>
            <person name="Mori M."/>
            <person name="Yoshida Y."/>
            <person name="Ohtoshi R."/>
            <person name="Malay A.D."/>
            <person name="Moran D.A.P."/>
            <person name="Tomita M."/>
            <person name="Numata K."/>
            <person name="Arakawa K."/>
        </authorList>
    </citation>
    <scope>NUCLEOTIDE SEQUENCE</scope>
</reference>
<organism evidence="1 2">
    <name type="scientific">Trichonephila clavipes</name>
    <name type="common">Golden silk orbweaver</name>
    <name type="synonym">Nephila clavipes</name>
    <dbReference type="NCBI Taxonomy" id="2585209"/>
    <lineage>
        <taxon>Eukaryota</taxon>
        <taxon>Metazoa</taxon>
        <taxon>Ecdysozoa</taxon>
        <taxon>Arthropoda</taxon>
        <taxon>Chelicerata</taxon>
        <taxon>Arachnida</taxon>
        <taxon>Araneae</taxon>
        <taxon>Araneomorphae</taxon>
        <taxon>Entelegynae</taxon>
        <taxon>Araneoidea</taxon>
        <taxon>Nephilidae</taxon>
        <taxon>Trichonephila</taxon>
    </lineage>
</organism>
<comment type="caution">
    <text evidence="1">The sequence shown here is derived from an EMBL/GenBank/DDBJ whole genome shotgun (WGS) entry which is preliminary data.</text>
</comment>
<proteinExistence type="predicted"/>
<evidence type="ECO:0000313" key="1">
    <source>
        <dbReference type="EMBL" id="GFX86119.1"/>
    </source>
</evidence>
<gene>
    <name evidence="1" type="primary">AVEN_120729_1</name>
    <name evidence="1" type="ORF">TNCV_2341881</name>
</gene>